<dbReference type="OrthoDB" id="8115457at2"/>
<feature type="transmembrane region" description="Helical" evidence="1">
    <location>
        <begin position="12"/>
        <end position="31"/>
    </location>
</feature>
<evidence type="ECO:0000313" key="3">
    <source>
        <dbReference type="Proteomes" id="UP000198994"/>
    </source>
</evidence>
<keyword evidence="1" id="KW-0812">Transmembrane</keyword>
<dbReference type="EMBL" id="FNAV01000016">
    <property type="protein sequence ID" value="SDF29206.1"/>
    <property type="molecule type" value="Genomic_DNA"/>
</dbReference>
<accession>A0A1G7JW69</accession>
<reference evidence="3" key="1">
    <citation type="submission" date="2016-10" db="EMBL/GenBank/DDBJ databases">
        <authorList>
            <person name="Varghese N."/>
            <person name="Submissions S."/>
        </authorList>
    </citation>
    <scope>NUCLEOTIDE SEQUENCE [LARGE SCALE GENOMIC DNA]</scope>
    <source>
        <strain evidence="3">DSM 10146</strain>
    </source>
</reference>
<evidence type="ECO:0000313" key="2">
    <source>
        <dbReference type="EMBL" id="SDF29206.1"/>
    </source>
</evidence>
<gene>
    <name evidence="2" type="ORF">SAMN04488105_11688</name>
</gene>
<sequence length="111" mass="12485">MPRLVRLYISQILMGFGLASAFVGLLLWLNVANLYHLVTHSDAGLLAVFLLWLFNGLVFAGVQFAISIMRLEDRDTPPSGGRRQRNMALQPIPVRVAADTRKDVLKTRRTH</sequence>
<organism evidence="2 3">
    <name type="scientific">Salipiger thiooxidans</name>
    <dbReference type="NCBI Taxonomy" id="282683"/>
    <lineage>
        <taxon>Bacteria</taxon>
        <taxon>Pseudomonadati</taxon>
        <taxon>Pseudomonadota</taxon>
        <taxon>Alphaproteobacteria</taxon>
        <taxon>Rhodobacterales</taxon>
        <taxon>Roseobacteraceae</taxon>
        <taxon>Salipiger</taxon>
    </lineage>
</organism>
<keyword evidence="1" id="KW-0472">Membrane</keyword>
<dbReference type="Proteomes" id="UP000198994">
    <property type="component" value="Unassembled WGS sequence"/>
</dbReference>
<protein>
    <submittedName>
        <fullName evidence="2">Uncharacterized protein</fullName>
    </submittedName>
</protein>
<dbReference type="STRING" id="282683.SAMN04488105_11688"/>
<keyword evidence="1" id="KW-1133">Transmembrane helix</keyword>
<dbReference type="AlphaFoldDB" id="A0A1G7JW69"/>
<feature type="transmembrane region" description="Helical" evidence="1">
    <location>
        <begin position="43"/>
        <end position="66"/>
    </location>
</feature>
<dbReference type="RefSeq" id="WP_008883460.1">
    <property type="nucleotide sequence ID" value="NZ_FNAV01000016.1"/>
</dbReference>
<keyword evidence="3" id="KW-1185">Reference proteome</keyword>
<evidence type="ECO:0000256" key="1">
    <source>
        <dbReference type="SAM" id="Phobius"/>
    </source>
</evidence>
<proteinExistence type="predicted"/>
<name>A0A1G7JW69_9RHOB</name>